<name>A0A0V1HKX4_9BILA</name>
<dbReference type="Proteomes" id="UP000055024">
    <property type="component" value="Unassembled WGS sequence"/>
</dbReference>
<dbReference type="EMBL" id="JYDP01000057">
    <property type="protein sequence ID" value="KRZ10706.1"/>
    <property type="molecule type" value="Genomic_DNA"/>
</dbReference>
<reference evidence="1 2" key="1">
    <citation type="submission" date="2015-01" db="EMBL/GenBank/DDBJ databases">
        <title>Evolution of Trichinella species and genotypes.</title>
        <authorList>
            <person name="Korhonen P.K."/>
            <person name="Edoardo P."/>
            <person name="Giuseppe L.R."/>
            <person name="Gasser R.B."/>
        </authorList>
    </citation>
    <scope>NUCLEOTIDE SEQUENCE [LARGE SCALE GENOMIC DNA]</scope>
    <source>
        <strain evidence="1">ISS1029</strain>
    </source>
</reference>
<comment type="caution">
    <text evidence="1">The sequence shown here is derived from an EMBL/GenBank/DDBJ whole genome shotgun (WGS) entry which is preliminary data.</text>
</comment>
<sequence length="127" mass="14203">MAGLVQVNEVAARHCGRCSSGGGPTDNGQGRSRQLISTAVFHRVRTANIYLYLNDQQAISFASNNCFEDAIFDNANQRPPIGQFAVHIMVKFISTFQCSTCACHTQLWRQNIKESVLWSIFFESDKL</sequence>
<accession>A0A0V1HKX4</accession>
<proteinExistence type="predicted"/>
<organism evidence="1 2">
    <name type="scientific">Trichinella zimbabwensis</name>
    <dbReference type="NCBI Taxonomy" id="268475"/>
    <lineage>
        <taxon>Eukaryota</taxon>
        <taxon>Metazoa</taxon>
        <taxon>Ecdysozoa</taxon>
        <taxon>Nematoda</taxon>
        <taxon>Enoplea</taxon>
        <taxon>Dorylaimia</taxon>
        <taxon>Trichinellida</taxon>
        <taxon>Trichinellidae</taxon>
        <taxon>Trichinella</taxon>
    </lineage>
</organism>
<protein>
    <submittedName>
        <fullName evidence="1">Uncharacterized protein</fullName>
    </submittedName>
</protein>
<evidence type="ECO:0000313" key="2">
    <source>
        <dbReference type="Proteomes" id="UP000055024"/>
    </source>
</evidence>
<evidence type="ECO:0000313" key="1">
    <source>
        <dbReference type="EMBL" id="KRZ10706.1"/>
    </source>
</evidence>
<dbReference type="AlphaFoldDB" id="A0A0V1HKX4"/>
<keyword evidence="2" id="KW-1185">Reference proteome</keyword>
<gene>
    <name evidence="1" type="ORF">T11_16445</name>
</gene>